<evidence type="ECO:0000313" key="2">
    <source>
        <dbReference type="Proteomes" id="UP000000305"/>
    </source>
</evidence>
<accession>E9I779</accession>
<dbReference type="HOGENOM" id="CLU_941875_0_0_1"/>
<organism evidence="1 2">
    <name type="scientific">Daphnia pulex</name>
    <name type="common">Water flea</name>
    <dbReference type="NCBI Taxonomy" id="6669"/>
    <lineage>
        <taxon>Eukaryota</taxon>
        <taxon>Metazoa</taxon>
        <taxon>Ecdysozoa</taxon>
        <taxon>Arthropoda</taxon>
        <taxon>Crustacea</taxon>
        <taxon>Branchiopoda</taxon>
        <taxon>Diplostraca</taxon>
        <taxon>Cladocera</taxon>
        <taxon>Anomopoda</taxon>
        <taxon>Daphniidae</taxon>
        <taxon>Daphnia</taxon>
    </lineage>
</organism>
<feature type="non-terminal residue" evidence="1">
    <location>
        <position position="296"/>
    </location>
</feature>
<name>E9I779_DAPPU</name>
<feature type="non-terminal residue" evidence="1">
    <location>
        <position position="1"/>
    </location>
</feature>
<dbReference type="EMBL" id="GL737023">
    <property type="protein sequence ID" value="EFX60151.1"/>
    <property type="molecule type" value="Genomic_DNA"/>
</dbReference>
<protein>
    <submittedName>
        <fullName evidence="1">Uncharacterized protein</fullName>
    </submittedName>
</protein>
<dbReference type="STRING" id="6669.E9I779"/>
<gene>
    <name evidence="1" type="ORF">DAPPUDRAFT_279118</name>
</gene>
<dbReference type="Proteomes" id="UP000000305">
    <property type="component" value="Unassembled WGS sequence"/>
</dbReference>
<dbReference type="AlphaFoldDB" id="E9I779"/>
<dbReference type="InParanoid" id="E9I779"/>
<keyword evidence="2" id="KW-1185">Reference proteome</keyword>
<reference evidence="1 2" key="1">
    <citation type="journal article" date="2011" name="Science">
        <title>The ecoresponsive genome of Daphnia pulex.</title>
        <authorList>
            <person name="Colbourne J.K."/>
            <person name="Pfrender M.E."/>
            <person name="Gilbert D."/>
            <person name="Thomas W.K."/>
            <person name="Tucker A."/>
            <person name="Oakley T.H."/>
            <person name="Tokishita S."/>
            <person name="Aerts A."/>
            <person name="Arnold G.J."/>
            <person name="Basu M.K."/>
            <person name="Bauer D.J."/>
            <person name="Caceres C.E."/>
            <person name="Carmel L."/>
            <person name="Casola C."/>
            <person name="Choi J.H."/>
            <person name="Detter J.C."/>
            <person name="Dong Q."/>
            <person name="Dusheyko S."/>
            <person name="Eads B.D."/>
            <person name="Frohlich T."/>
            <person name="Geiler-Samerotte K.A."/>
            <person name="Gerlach D."/>
            <person name="Hatcher P."/>
            <person name="Jogdeo S."/>
            <person name="Krijgsveld J."/>
            <person name="Kriventseva E.V."/>
            <person name="Kultz D."/>
            <person name="Laforsch C."/>
            <person name="Lindquist E."/>
            <person name="Lopez J."/>
            <person name="Manak J.R."/>
            <person name="Muller J."/>
            <person name="Pangilinan J."/>
            <person name="Patwardhan R.P."/>
            <person name="Pitluck S."/>
            <person name="Pritham E.J."/>
            <person name="Rechtsteiner A."/>
            <person name="Rho M."/>
            <person name="Rogozin I.B."/>
            <person name="Sakarya O."/>
            <person name="Salamov A."/>
            <person name="Schaack S."/>
            <person name="Shapiro H."/>
            <person name="Shiga Y."/>
            <person name="Skalitzky C."/>
            <person name="Smith Z."/>
            <person name="Souvorov A."/>
            <person name="Sung W."/>
            <person name="Tang Z."/>
            <person name="Tsuchiya D."/>
            <person name="Tu H."/>
            <person name="Vos H."/>
            <person name="Wang M."/>
            <person name="Wolf Y.I."/>
            <person name="Yamagata H."/>
            <person name="Yamada T."/>
            <person name="Ye Y."/>
            <person name="Shaw J.R."/>
            <person name="Andrews J."/>
            <person name="Crease T.J."/>
            <person name="Tang H."/>
            <person name="Lucas S.M."/>
            <person name="Robertson H.M."/>
            <person name="Bork P."/>
            <person name="Koonin E.V."/>
            <person name="Zdobnov E.M."/>
            <person name="Grigoriev I.V."/>
            <person name="Lynch M."/>
            <person name="Boore J.L."/>
        </authorList>
    </citation>
    <scope>NUCLEOTIDE SEQUENCE [LARGE SCALE GENOMIC DNA]</scope>
</reference>
<sequence length="296" mass="34039">IMYDSTLKSSTYQEVMRPLIEDVSSVVENGVSYKGKIFPVRLAALQGDGLERASMSGMCATFSAVSFFDPLSYVSTKTRINCKKVEDLATEVEDRRTPDTYEDDLLSLRRRERQEAAMKTAGTLAKSKANLKPKHYYSRGLKFASPWNEVPYYHVVARGSLIYCISHDLYSGIFRTDMARIMLSLANHNCYSWTDLQSKFRRKRLDLKGDDRQGWYDIIAPKPQFKQLPGNHGCNHLIIRFFSTLFISRPPNSKLFKTTAWELYLVLKRIAELVSAKIVSDRNKDELSSRIKEYLK</sequence>
<dbReference type="OrthoDB" id="6764509at2759"/>
<dbReference type="KEGG" id="dpx:DAPPUDRAFT_279118"/>
<evidence type="ECO:0000313" key="1">
    <source>
        <dbReference type="EMBL" id="EFX60151.1"/>
    </source>
</evidence>
<proteinExistence type="predicted"/>